<comment type="caution">
    <text evidence="2">The sequence shown here is derived from an EMBL/GenBank/DDBJ whole genome shotgun (WGS) entry which is preliminary data.</text>
</comment>
<dbReference type="RefSeq" id="WP_135206469.1">
    <property type="nucleotide sequence ID" value="NZ_SPVF01000096.1"/>
</dbReference>
<keyword evidence="3" id="KW-1185">Reference proteome</keyword>
<feature type="chain" id="PRO_5021231738" evidence="1">
    <location>
        <begin position="22"/>
        <end position="341"/>
    </location>
</feature>
<dbReference type="OrthoDB" id="9776275at2"/>
<proteinExistence type="predicted"/>
<gene>
    <name evidence="2" type="ORF">E4L96_06830</name>
</gene>
<feature type="signal peptide" evidence="1">
    <location>
        <begin position="1"/>
        <end position="21"/>
    </location>
</feature>
<dbReference type="EMBL" id="SPVF01000096">
    <property type="protein sequence ID" value="TFW23399.1"/>
    <property type="molecule type" value="Genomic_DNA"/>
</dbReference>
<organism evidence="2 3">
    <name type="scientific">Zemynaea arenosa</name>
    <dbReference type="NCBI Taxonomy" id="2561931"/>
    <lineage>
        <taxon>Bacteria</taxon>
        <taxon>Pseudomonadati</taxon>
        <taxon>Pseudomonadota</taxon>
        <taxon>Betaproteobacteria</taxon>
        <taxon>Burkholderiales</taxon>
        <taxon>Oxalobacteraceae</taxon>
        <taxon>Telluria group</taxon>
        <taxon>Zemynaea</taxon>
    </lineage>
</organism>
<accession>A0A4Y9SK77</accession>
<evidence type="ECO:0000313" key="3">
    <source>
        <dbReference type="Proteomes" id="UP000298438"/>
    </source>
</evidence>
<dbReference type="AlphaFoldDB" id="A0A4Y9SK77"/>
<keyword evidence="1" id="KW-0732">Signal</keyword>
<dbReference type="InterPro" id="IPR018707">
    <property type="entry name" value="LpxR"/>
</dbReference>
<evidence type="ECO:0000256" key="1">
    <source>
        <dbReference type="SAM" id="SignalP"/>
    </source>
</evidence>
<sequence length="341" mass="37516">MPPPALLLLLAAAFAMPTAQAEDSVARFLTFENDRYFHTDHYYTNGIQYSTRRTAAASPAWLDRVCRYGGCAEEALVSVQQNFGQLMYTPTHINVAAAQPLDRPWAGLLYSERAYTLETADHDRLTTITLQAGLTGSMSLAEKSQKLVHRILNVEEPQGWHNQVGNTLAVLGTLERRQAVPALRADFGNGIQIRTAAYWRVGVGSIMSYGAVGALVTIGKDLPELSPVPVGILNKVSVAPTDLACLLSSVRCTVFAGIEGRYMAYNIFLQGRPFQTDPQVEPRRWVGDLMTGVRIDFIHTGTAQHGPWYIQFKATRRSKEFRSGGPVSAQAFGALTIGRDW</sequence>
<reference evidence="2 3" key="1">
    <citation type="submission" date="2019-03" db="EMBL/GenBank/DDBJ databases">
        <title>Draft Genome Sequence of Massilia arenosa sp. nov., a Novel Massilia Species Isolated from a Sandy-loam Maize Soil.</title>
        <authorList>
            <person name="Raths R."/>
            <person name="Peta V."/>
            <person name="Bucking H."/>
        </authorList>
    </citation>
    <scope>NUCLEOTIDE SEQUENCE [LARGE SCALE GENOMIC DNA]</scope>
    <source>
        <strain evidence="2 3">MC02</strain>
    </source>
</reference>
<protein>
    <submittedName>
        <fullName evidence="2">Lipid A deacylase LpxR family protein</fullName>
    </submittedName>
</protein>
<dbReference type="Pfam" id="PF09982">
    <property type="entry name" value="LpxR"/>
    <property type="match status" value="1"/>
</dbReference>
<dbReference type="Proteomes" id="UP000298438">
    <property type="component" value="Unassembled WGS sequence"/>
</dbReference>
<name>A0A4Y9SK77_9BURK</name>
<dbReference type="Gene3D" id="2.40.128.140">
    <property type="entry name" value="Outer membrane protein"/>
    <property type="match status" value="1"/>
</dbReference>
<dbReference type="InterPro" id="IPR037107">
    <property type="entry name" value="Put_OMP_sf"/>
</dbReference>
<evidence type="ECO:0000313" key="2">
    <source>
        <dbReference type="EMBL" id="TFW23399.1"/>
    </source>
</evidence>